<accession>A0A512NEB4</accession>
<dbReference type="RefSeq" id="WP_170303266.1">
    <property type="nucleotide sequence ID" value="NZ_BKAJ01000077.1"/>
</dbReference>
<evidence type="ECO:0000313" key="2">
    <source>
        <dbReference type="EMBL" id="GEP57286.1"/>
    </source>
</evidence>
<protein>
    <recommendedName>
        <fullName evidence="4">Lipid/polyisoprenoid-binding YceI-like domain-containing protein</fullName>
    </recommendedName>
</protein>
<dbReference type="InterPro" id="IPR039366">
    <property type="entry name" value="Pilotin"/>
</dbReference>
<keyword evidence="1" id="KW-0732">Signal</keyword>
<evidence type="ECO:0000313" key="3">
    <source>
        <dbReference type="Proteomes" id="UP000321058"/>
    </source>
</evidence>
<proteinExistence type="predicted"/>
<feature type="chain" id="PRO_5022238942" description="Lipid/polyisoprenoid-binding YceI-like domain-containing protein" evidence="1">
    <location>
        <begin position="20"/>
        <end position="234"/>
    </location>
</feature>
<dbReference type="Proteomes" id="UP000321058">
    <property type="component" value="Unassembled WGS sequence"/>
</dbReference>
<sequence length="234" mass="25013">MRHTLPVLTAIVLATPALAQDPADRDSSTISRCAGKVGRDMRQSDPAFGIIMIDGRPWTRVERTEETSGAHIIATTATGTGARHRRDGTSVTFRFTCGLDAGGQALMFHARQLRPGPGDALAPATTVAGSAGFPQETALPRGAELRVQLLDIGESPAGTVLTEQVVRSGWRVPIPFALHLPRVIPLEGRRLAVTARLVVKRQTLFQLAVPHVIAGEELHKPIGLLLEQVQAPKG</sequence>
<organism evidence="2 3">
    <name type="scientific">Reyranella soli</name>
    <dbReference type="NCBI Taxonomy" id="1230389"/>
    <lineage>
        <taxon>Bacteria</taxon>
        <taxon>Pseudomonadati</taxon>
        <taxon>Pseudomonadota</taxon>
        <taxon>Alphaproteobacteria</taxon>
        <taxon>Hyphomicrobiales</taxon>
        <taxon>Reyranellaceae</taxon>
        <taxon>Reyranella</taxon>
    </lineage>
</organism>
<name>A0A512NEB4_9HYPH</name>
<dbReference type="Pfam" id="PF09619">
    <property type="entry name" value="YscW"/>
    <property type="match status" value="1"/>
</dbReference>
<gene>
    <name evidence="2" type="ORF">RSO01_44520</name>
</gene>
<evidence type="ECO:0008006" key="4">
    <source>
        <dbReference type="Google" id="ProtNLM"/>
    </source>
</evidence>
<evidence type="ECO:0000256" key="1">
    <source>
        <dbReference type="SAM" id="SignalP"/>
    </source>
</evidence>
<keyword evidence="3" id="KW-1185">Reference proteome</keyword>
<feature type="signal peptide" evidence="1">
    <location>
        <begin position="1"/>
        <end position="19"/>
    </location>
</feature>
<dbReference type="EMBL" id="BKAJ01000077">
    <property type="protein sequence ID" value="GEP57286.1"/>
    <property type="molecule type" value="Genomic_DNA"/>
</dbReference>
<comment type="caution">
    <text evidence="2">The sequence shown here is derived from an EMBL/GenBank/DDBJ whole genome shotgun (WGS) entry which is preliminary data.</text>
</comment>
<dbReference type="AlphaFoldDB" id="A0A512NEB4"/>
<reference evidence="2 3" key="1">
    <citation type="submission" date="2019-07" db="EMBL/GenBank/DDBJ databases">
        <title>Whole genome shotgun sequence of Reyranella soli NBRC 108950.</title>
        <authorList>
            <person name="Hosoyama A."/>
            <person name="Uohara A."/>
            <person name="Ohji S."/>
            <person name="Ichikawa N."/>
        </authorList>
    </citation>
    <scope>NUCLEOTIDE SEQUENCE [LARGE SCALE GENOMIC DNA]</scope>
    <source>
        <strain evidence="2 3">NBRC 108950</strain>
    </source>
</reference>